<feature type="region of interest" description="Disordered" evidence="1">
    <location>
        <begin position="1"/>
        <end position="29"/>
    </location>
</feature>
<sequence length="80" mass="9192">MSPRGGIKGPRYRPGIGQEPTRRQCPKCHSQRTLGPRVVRDDEEWCNCYSCGHAWAVNKKRVRKGDEPKPSWNPKMRATT</sequence>
<proteinExistence type="predicted"/>
<reference evidence="2" key="1">
    <citation type="journal article" date="2015" name="Nature">
        <title>Complex archaea that bridge the gap between prokaryotes and eukaryotes.</title>
        <authorList>
            <person name="Spang A."/>
            <person name="Saw J.H."/>
            <person name="Jorgensen S.L."/>
            <person name="Zaremba-Niedzwiedzka K."/>
            <person name="Martijn J."/>
            <person name="Lind A.E."/>
            <person name="van Eijk R."/>
            <person name="Schleper C."/>
            <person name="Guy L."/>
            <person name="Ettema T.J."/>
        </authorList>
    </citation>
    <scope>NUCLEOTIDE SEQUENCE</scope>
</reference>
<protein>
    <submittedName>
        <fullName evidence="2">Uncharacterized protein</fullName>
    </submittedName>
</protein>
<evidence type="ECO:0000313" key="2">
    <source>
        <dbReference type="EMBL" id="KKK92891.1"/>
    </source>
</evidence>
<dbReference type="EMBL" id="LAZR01048014">
    <property type="protein sequence ID" value="KKK92891.1"/>
    <property type="molecule type" value="Genomic_DNA"/>
</dbReference>
<gene>
    <name evidence="2" type="ORF">LCGC14_2698420</name>
</gene>
<evidence type="ECO:0000256" key="1">
    <source>
        <dbReference type="SAM" id="MobiDB-lite"/>
    </source>
</evidence>
<name>A0A0F9C8D7_9ZZZZ</name>
<comment type="caution">
    <text evidence="2">The sequence shown here is derived from an EMBL/GenBank/DDBJ whole genome shotgun (WGS) entry which is preliminary data.</text>
</comment>
<organism evidence="2">
    <name type="scientific">marine sediment metagenome</name>
    <dbReference type="NCBI Taxonomy" id="412755"/>
    <lineage>
        <taxon>unclassified sequences</taxon>
        <taxon>metagenomes</taxon>
        <taxon>ecological metagenomes</taxon>
    </lineage>
</organism>
<accession>A0A0F9C8D7</accession>
<dbReference type="AlphaFoldDB" id="A0A0F9C8D7"/>